<dbReference type="InterPro" id="IPR011333">
    <property type="entry name" value="SKP1/BTB/POZ_sf"/>
</dbReference>
<proteinExistence type="predicted"/>
<gene>
    <name evidence="2" type="ORF">J3R30DRAFT_3703627</name>
</gene>
<keyword evidence="3" id="KW-1185">Reference proteome</keyword>
<organism evidence="2 3">
    <name type="scientific">Lentinula aciculospora</name>
    <dbReference type="NCBI Taxonomy" id="153920"/>
    <lineage>
        <taxon>Eukaryota</taxon>
        <taxon>Fungi</taxon>
        <taxon>Dikarya</taxon>
        <taxon>Basidiomycota</taxon>
        <taxon>Agaricomycotina</taxon>
        <taxon>Agaricomycetes</taxon>
        <taxon>Agaricomycetidae</taxon>
        <taxon>Agaricales</taxon>
        <taxon>Marasmiineae</taxon>
        <taxon>Omphalotaceae</taxon>
        <taxon>Lentinula</taxon>
    </lineage>
</organism>
<protein>
    <recommendedName>
        <fullName evidence="4">BTB domain-containing protein</fullName>
    </recommendedName>
</protein>
<dbReference type="OrthoDB" id="3223751at2759"/>
<evidence type="ECO:0008006" key="4">
    <source>
        <dbReference type="Google" id="ProtNLM"/>
    </source>
</evidence>
<dbReference type="Gene3D" id="3.30.710.10">
    <property type="entry name" value="Potassium Channel Kv1.1, Chain A"/>
    <property type="match status" value="1"/>
</dbReference>
<accession>A0A9W9ABU0</accession>
<reference evidence="2" key="1">
    <citation type="submission" date="2022-08" db="EMBL/GenBank/DDBJ databases">
        <title>A Global Phylogenomic Analysis of the Shiitake Genus Lentinula.</title>
        <authorList>
            <consortium name="DOE Joint Genome Institute"/>
            <person name="Sierra-Patev S."/>
            <person name="Min B."/>
            <person name="Naranjo-Ortiz M."/>
            <person name="Looney B."/>
            <person name="Konkel Z."/>
            <person name="Slot J.C."/>
            <person name="Sakamoto Y."/>
            <person name="Steenwyk J.L."/>
            <person name="Rokas A."/>
            <person name="Carro J."/>
            <person name="Camarero S."/>
            <person name="Ferreira P."/>
            <person name="Molpeceres G."/>
            <person name="Ruiz-Duenas F.J."/>
            <person name="Serrano A."/>
            <person name="Henrissat B."/>
            <person name="Drula E."/>
            <person name="Hughes K.W."/>
            <person name="Mata J.L."/>
            <person name="Ishikawa N.K."/>
            <person name="Vargas-Isla R."/>
            <person name="Ushijima S."/>
            <person name="Smith C.A."/>
            <person name="Ahrendt S."/>
            <person name="Andreopoulos W."/>
            <person name="He G."/>
            <person name="Labutti K."/>
            <person name="Lipzen A."/>
            <person name="Ng V."/>
            <person name="Riley R."/>
            <person name="Sandor L."/>
            <person name="Barry K."/>
            <person name="Martinez A.T."/>
            <person name="Xiao Y."/>
            <person name="Gibbons J.G."/>
            <person name="Terashima K."/>
            <person name="Grigoriev I.V."/>
            <person name="Hibbett D.S."/>
        </authorList>
    </citation>
    <scope>NUCLEOTIDE SEQUENCE</scope>
    <source>
        <strain evidence="2">JLM2183</strain>
    </source>
</reference>
<feature type="region of interest" description="Disordered" evidence="1">
    <location>
        <begin position="1"/>
        <end position="21"/>
    </location>
</feature>
<name>A0A9W9ABU0_9AGAR</name>
<comment type="caution">
    <text evidence="2">The sequence shown here is derived from an EMBL/GenBank/DDBJ whole genome shotgun (WGS) entry which is preliminary data.</text>
</comment>
<evidence type="ECO:0000313" key="2">
    <source>
        <dbReference type="EMBL" id="KAJ4477310.1"/>
    </source>
</evidence>
<dbReference type="Proteomes" id="UP001150266">
    <property type="component" value="Unassembled WGS sequence"/>
</dbReference>
<sequence>MLSSPFTASAELPSSKDAADPPVGVKPDLIFGKASSCPLPSESAAPRSPVYRRNFSFYYDYRSFLVRILAICVATAVNEVLFRFPINLLAKESPVFRDMMELPVPSQAEGLTDENPIRLDGVSNADFVQLLTILAPPSVPSLSLNHNTSSGRIFDSSQRFKEPVPKLTFFEWTSVLKLADMWCMDLVKEHAISTMSNLSDVDAVDKIVAARMYGINSWLIPSYNEILRRSQSWDKRDVERLGLDTFLKLINFRERLQPYNQYGYDSSWKLGTERQPVSVDFSGVIKAELLDFEVETVATNPSSSSGIVHPDETDMLIREPIVSTKKKGKKYF</sequence>
<dbReference type="AlphaFoldDB" id="A0A9W9ABU0"/>
<dbReference type="EMBL" id="JAOTPV010000010">
    <property type="protein sequence ID" value="KAJ4477310.1"/>
    <property type="molecule type" value="Genomic_DNA"/>
</dbReference>
<evidence type="ECO:0000313" key="3">
    <source>
        <dbReference type="Proteomes" id="UP001150266"/>
    </source>
</evidence>
<evidence type="ECO:0000256" key="1">
    <source>
        <dbReference type="SAM" id="MobiDB-lite"/>
    </source>
</evidence>